<protein>
    <submittedName>
        <fullName evidence="8">HDR031Wp</fullName>
    </submittedName>
</protein>
<sequence>MLNHKKQQRYRPGPGDPAVPPQLADFHGKTSDEVLKELNKMPFFMTKLDDAGSDNVELEALKALAYEGEPDEVAENFKSQGNDLYKAKRFKDARIMYTKAINVKPEDKNLIYMLYLNRAACELELKNYRRSINDCKTALESNPNSPKAFYRISKSFFKLNKFDEALQSAQLGSKLDPNNQDLLLLARSAEIQLEKLRTKAASLKKEKEENERLAAILETALSVRNITSLKSKDPSELLQEADIKLENAEDIESQLVMPAMVLYPMTEEFDFIASVSELTTVAEILEMLLDRPPEWFEKEGHQDFIANKLVAYMETLSGGLVKVGKNTDFYTILGTQSPVIPLFDNGIRLYVVPKAQSNEWVSNWSKELAIKKRFS</sequence>
<dbReference type="OrthoDB" id="420195at2759"/>
<comment type="similarity">
    <text evidence="3">Belongs to the TTC4 family.</text>
</comment>
<dbReference type="InterPro" id="IPR011990">
    <property type="entry name" value="TPR-like_helical_dom_sf"/>
</dbReference>
<accession>A0A0X8HSQ2</accession>
<feature type="repeat" description="TPR" evidence="4">
    <location>
        <begin position="146"/>
        <end position="179"/>
    </location>
</feature>
<proteinExistence type="inferred from homology"/>
<dbReference type="GO" id="GO:0030544">
    <property type="term" value="F:Hsp70 protein binding"/>
    <property type="evidence" value="ECO:0007669"/>
    <property type="project" value="TreeGrafter"/>
</dbReference>
<dbReference type="Pfam" id="PF12895">
    <property type="entry name" value="ANAPC3"/>
    <property type="match status" value="1"/>
</dbReference>
<dbReference type="GO" id="GO:0005634">
    <property type="term" value="C:nucleus"/>
    <property type="evidence" value="ECO:0007669"/>
    <property type="project" value="TreeGrafter"/>
</dbReference>
<dbReference type="STRING" id="45286.A0A0X8HSQ2"/>
<dbReference type="PANTHER" id="PTHR46035">
    <property type="entry name" value="TETRATRICOPEPTIDE REPEAT PROTEIN 4"/>
    <property type="match status" value="1"/>
</dbReference>
<feature type="repeat" description="TPR" evidence="4">
    <location>
        <begin position="74"/>
        <end position="107"/>
    </location>
</feature>
<dbReference type="GO" id="GO:0051879">
    <property type="term" value="F:Hsp90 protein binding"/>
    <property type="evidence" value="ECO:0007669"/>
    <property type="project" value="InterPro"/>
</dbReference>
<dbReference type="GeneID" id="28724038"/>
<dbReference type="Pfam" id="PF18972">
    <property type="entry name" value="Wheel"/>
    <property type="match status" value="1"/>
</dbReference>
<dbReference type="SMART" id="SM00028">
    <property type="entry name" value="TPR"/>
    <property type="match status" value="3"/>
</dbReference>
<evidence type="ECO:0000256" key="3">
    <source>
        <dbReference type="ARBA" id="ARBA00023602"/>
    </source>
</evidence>
<dbReference type="SUPFAM" id="SSF48452">
    <property type="entry name" value="TPR-like"/>
    <property type="match status" value="1"/>
</dbReference>
<dbReference type="CDD" id="cd21381">
    <property type="entry name" value="CTWD_TTC4"/>
    <property type="match status" value="1"/>
</dbReference>
<dbReference type="InterPro" id="IPR019734">
    <property type="entry name" value="TPR_rpt"/>
</dbReference>
<evidence type="ECO:0000313" key="8">
    <source>
        <dbReference type="EMBL" id="AMD20774.1"/>
    </source>
</evidence>
<reference evidence="8 9" key="1">
    <citation type="submission" date="2016-01" db="EMBL/GenBank/DDBJ databases">
        <title>Genome sequence of the yeast Holleya sinecauda.</title>
        <authorList>
            <person name="Dietrich F.S."/>
        </authorList>
    </citation>
    <scope>NUCLEOTIDE SEQUENCE [LARGE SCALE GENOMIC DNA]</scope>
    <source>
        <strain evidence="8 9">ATCC 58844</strain>
    </source>
</reference>
<feature type="domain" description="Cns1/TTC4 wheel" evidence="7">
    <location>
        <begin position="248"/>
        <end position="364"/>
    </location>
</feature>
<dbReference type="PANTHER" id="PTHR46035:SF1">
    <property type="entry name" value="TETRATRICOPEPTIDE REPEAT PROTEIN 4"/>
    <property type="match status" value="1"/>
</dbReference>
<keyword evidence="5" id="KW-0175">Coiled coil</keyword>
<evidence type="ECO:0000313" key="9">
    <source>
        <dbReference type="Proteomes" id="UP000243052"/>
    </source>
</evidence>
<dbReference type="PROSITE" id="PS50005">
    <property type="entry name" value="TPR"/>
    <property type="match status" value="2"/>
</dbReference>
<evidence type="ECO:0000256" key="6">
    <source>
        <dbReference type="SAM" id="MobiDB-lite"/>
    </source>
</evidence>
<dbReference type="RefSeq" id="XP_017987770.1">
    <property type="nucleotide sequence ID" value="XM_018132281.1"/>
</dbReference>
<feature type="coiled-coil region" evidence="5">
    <location>
        <begin position="179"/>
        <end position="220"/>
    </location>
</feature>
<dbReference type="Gene3D" id="1.25.40.10">
    <property type="entry name" value="Tetratricopeptide repeat domain"/>
    <property type="match status" value="1"/>
</dbReference>
<dbReference type="EMBL" id="CP014244">
    <property type="protein sequence ID" value="AMD20774.1"/>
    <property type="molecule type" value="Genomic_DNA"/>
</dbReference>
<evidence type="ECO:0000256" key="4">
    <source>
        <dbReference type="PROSITE-ProRule" id="PRU00339"/>
    </source>
</evidence>
<dbReference type="InterPro" id="IPR044059">
    <property type="entry name" value="Csn1/TTC4_wheel"/>
</dbReference>
<evidence type="ECO:0000256" key="5">
    <source>
        <dbReference type="SAM" id="Coils"/>
    </source>
</evidence>
<evidence type="ECO:0000256" key="1">
    <source>
        <dbReference type="ARBA" id="ARBA00022737"/>
    </source>
</evidence>
<name>A0A0X8HSQ2_9SACH</name>
<keyword evidence="9" id="KW-1185">Reference proteome</keyword>
<dbReference type="Proteomes" id="UP000243052">
    <property type="component" value="Chromosome iv"/>
</dbReference>
<gene>
    <name evidence="8" type="ORF">AW171_hschr42690</name>
</gene>
<organism evidence="8 9">
    <name type="scientific">Eremothecium sinecaudum</name>
    <dbReference type="NCBI Taxonomy" id="45286"/>
    <lineage>
        <taxon>Eukaryota</taxon>
        <taxon>Fungi</taxon>
        <taxon>Dikarya</taxon>
        <taxon>Ascomycota</taxon>
        <taxon>Saccharomycotina</taxon>
        <taxon>Saccharomycetes</taxon>
        <taxon>Saccharomycetales</taxon>
        <taxon>Saccharomycetaceae</taxon>
        <taxon>Eremothecium</taxon>
    </lineage>
</organism>
<dbReference type="GO" id="GO:0005829">
    <property type="term" value="C:cytosol"/>
    <property type="evidence" value="ECO:0007669"/>
    <property type="project" value="TreeGrafter"/>
</dbReference>
<evidence type="ECO:0000259" key="7">
    <source>
        <dbReference type="Pfam" id="PF18972"/>
    </source>
</evidence>
<feature type="region of interest" description="Disordered" evidence="6">
    <location>
        <begin position="1"/>
        <end position="26"/>
    </location>
</feature>
<evidence type="ECO:0000256" key="2">
    <source>
        <dbReference type="ARBA" id="ARBA00022803"/>
    </source>
</evidence>
<dbReference type="GO" id="GO:0006457">
    <property type="term" value="P:protein folding"/>
    <property type="evidence" value="ECO:0007669"/>
    <property type="project" value="TreeGrafter"/>
</dbReference>
<keyword evidence="1" id="KW-0677">Repeat</keyword>
<keyword evidence="2 4" id="KW-0802">TPR repeat</keyword>
<dbReference type="AlphaFoldDB" id="A0A0X8HSQ2"/>